<comment type="caution">
    <text evidence="1">The sequence shown here is derived from an EMBL/GenBank/DDBJ whole genome shotgun (WGS) entry which is preliminary data.</text>
</comment>
<evidence type="ECO:0008006" key="3">
    <source>
        <dbReference type="Google" id="ProtNLM"/>
    </source>
</evidence>
<reference evidence="1 2" key="1">
    <citation type="submission" date="2013-08" db="EMBL/GenBank/DDBJ databases">
        <authorList>
            <consortium name="DOE Joint Genome Institute"/>
            <person name="Eisen J."/>
            <person name="Huntemann M."/>
            <person name="Han J."/>
            <person name="Chen A."/>
            <person name="Kyrpides N."/>
            <person name="Mavromatis K."/>
            <person name="Markowitz V."/>
            <person name="Palaniappan K."/>
            <person name="Ivanova N."/>
            <person name="Schaumberg A."/>
            <person name="Pati A."/>
            <person name="Liolios K."/>
            <person name="Nordberg H.P."/>
            <person name="Cantor M.N."/>
            <person name="Hua S.X."/>
            <person name="Woyke T."/>
        </authorList>
    </citation>
    <scope>NUCLEOTIDE SEQUENCE [LARGE SCALE GENOMIC DNA]</scope>
    <source>
        <strain evidence="1 2">DSM 2278</strain>
    </source>
</reference>
<dbReference type="STRING" id="1090322.MettiDRAFT_1180"/>
<sequence length="275" mass="31471">MDFAATGKKRRIFGVDFSGAKDAGRKIWISEGISSGDKLHIQSCYPIFEIVSDKSKQRDACLSALRDQILSDNNAVFGMDFPFSLPDKLMSGKDWYSFVSDFPDEYESADAFRKKMQYMGGKTELKRLTDVEVKAPFSIYNLWVYKQTYFGIRDVLRPLVTEERACAIPMQTPESGKPWLMEICPASTLKSEDLYIGYKGRTEKEENKREYILSKLIENGIIISDDVKEKIIKNKDGDALDSFVAAYATYRSILKMNDIIGKLPDIYLREGYTFY</sequence>
<gene>
    <name evidence="1" type="ORF">MettiDRAFT_1180</name>
</gene>
<evidence type="ECO:0000313" key="2">
    <source>
        <dbReference type="Proteomes" id="UP000019483"/>
    </source>
</evidence>
<keyword evidence="2" id="KW-1185">Reference proteome</keyword>
<dbReference type="AlphaFoldDB" id="W9DVQ2"/>
<dbReference type="Proteomes" id="UP000019483">
    <property type="component" value="Unassembled WGS sequence"/>
</dbReference>
<protein>
    <recommendedName>
        <fullName evidence="3">DUF429 domain-containing protein</fullName>
    </recommendedName>
</protein>
<dbReference type="OrthoDB" id="137783at2157"/>
<organism evidence="1 2">
    <name type="scientific">Methanolobus tindarius DSM 2278</name>
    <dbReference type="NCBI Taxonomy" id="1090322"/>
    <lineage>
        <taxon>Archaea</taxon>
        <taxon>Methanobacteriati</taxon>
        <taxon>Methanobacteriota</taxon>
        <taxon>Stenosarchaea group</taxon>
        <taxon>Methanomicrobia</taxon>
        <taxon>Methanosarcinales</taxon>
        <taxon>Methanosarcinaceae</taxon>
        <taxon>Methanolobus</taxon>
    </lineage>
</organism>
<proteinExistence type="predicted"/>
<accession>W9DVQ2</accession>
<evidence type="ECO:0000313" key="1">
    <source>
        <dbReference type="EMBL" id="ETA67747.1"/>
    </source>
</evidence>
<dbReference type="RefSeq" id="WP_023844883.1">
    <property type="nucleotide sequence ID" value="NZ_AZAJ01000001.1"/>
</dbReference>
<name>W9DVQ2_METTI</name>
<dbReference type="EMBL" id="AZAJ01000001">
    <property type="protein sequence ID" value="ETA67747.1"/>
    <property type="molecule type" value="Genomic_DNA"/>
</dbReference>